<protein>
    <submittedName>
        <fullName evidence="1">Uncharacterized protein</fullName>
    </submittedName>
</protein>
<dbReference type="Proteomes" id="UP001152484">
    <property type="component" value="Unassembled WGS sequence"/>
</dbReference>
<gene>
    <name evidence="1" type="ORF">CEURO_LOCUS10322</name>
</gene>
<reference evidence="1" key="1">
    <citation type="submission" date="2022-07" db="EMBL/GenBank/DDBJ databases">
        <authorList>
            <person name="Macas J."/>
            <person name="Novak P."/>
            <person name="Neumann P."/>
        </authorList>
    </citation>
    <scope>NUCLEOTIDE SEQUENCE</scope>
</reference>
<dbReference type="EMBL" id="CAMAPE010000019">
    <property type="protein sequence ID" value="CAH9088020.1"/>
    <property type="molecule type" value="Genomic_DNA"/>
</dbReference>
<proteinExistence type="predicted"/>
<comment type="caution">
    <text evidence="1">The sequence shown here is derived from an EMBL/GenBank/DDBJ whole genome shotgun (WGS) entry which is preliminary data.</text>
</comment>
<evidence type="ECO:0000313" key="2">
    <source>
        <dbReference type="Proteomes" id="UP001152484"/>
    </source>
</evidence>
<dbReference type="OrthoDB" id="1093005at2759"/>
<sequence>MSPLECPVFTVSNLGTRLAVPIFPDATARDFKRVFERAHLHCFPERGKIVANSVMVKRKAKFYHLSDTLPIKHVFQYLKGNWFLHVRVYHSSIADPIGLPECIKGCSNDGEPENFHTSTTPKIRSSCRRSRGIGMKRFTSIRRPPLGIRRRHFFSRRLNSKRKRVGKICGDRFDIDVSSGAKDRSSKERNSFIALESHYEALSSETMSVSGIMKKYLSYNDYVSDYHGEVNSSSAFSYSPLEMLDVPLTNESVPVVSSSKVKSAEVGKRLLTAGKNLGFNASSPSIGLRFITNLSVYDIPAEDG</sequence>
<keyword evidence="2" id="KW-1185">Reference proteome</keyword>
<evidence type="ECO:0000313" key="1">
    <source>
        <dbReference type="EMBL" id="CAH9088020.1"/>
    </source>
</evidence>
<name>A0A9P0Z5Q9_CUSEU</name>
<organism evidence="1 2">
    <name type="scientific">Cuscuta europaea</name>
    <name type="common">European dodder</name>
    <dbReference type="NCBI Taxonomy" id="41803"/>
    <lineage>
        <taxon>Eukaryota</taxon>
        <taxon>Viridiplantae</taxon>
        <taxon>Streptophyta</taxon>
        <taxon>Embryophyta</taxon>
        <taxon>Tracheophyta</taxon>
        <taxon>Spermatophyta</taxon>
        <taxon>Magnoliopsida</taxon>
        <taxon>eudicotyledons</taxon>
        <taxon>Gunneridae</taxon>
        <taxon>Pentapetalae</taxon>
        <taxon>asterids</taxon>
        <taxon>lamiids</taxon>
        <taxon>Solanales</taxon>
        <taxon>Convolvulaceae</taxon>
        <taxon>Cuscuteae</taxon>
        <taxon>Cuscuta</taxon>
        <taxon>Cuscuta subgen. Cuscuta</taxon>
    </lineage>
</organism>
<accession>A0A9P0Z5Q9</accession>
<dbReference type="AlphaFoldDB" id="A0A9P0Z5Q9"/>